<evidence type="ECO:0000256" key="1">
    <source>
        <dbReference type="ARBA" id="ARBA00011062"/>
    </source>
</evidence>
<protein>
    <submittedName>
        <fullName evidence="6">Sure-like protein</fullName>
    </submittedName>
</protein>
<evidence type="ECO:0000256" key="2">
    <source>
        <dbReference type="ARBA" id="ARBA00022723"/>
    </source>
</evidence>
<dbReference type="InterPro" id="IPR030048">
    <property type="entry name" value="SurE"/>
</dbReference>
<dbReference type="EMBL" id="MU152685">
    <property type="protein sequence ID" value="KAF9440267.1"/>
    <property type="molecule type" value="Genomic_DNA"/>
</dbReference>
<keyword evidence="3" id="KW-0378">Hydrolase</keyword>
<keyword evidence="4" id="KW-0732">Signal</keyword>
<evidence type="ECO:0000313" key="7">
    <source>
        <dbReference type="Proteomes" id="UP000807342"/>
    </source>
</evidence>
<evidence type="ECO:0000256" key="3">
    <source>
        <dbReference type="ARBA" id="ARBA00022801"/>
    </source>
</evidence>
<proteinExistence type="inferred from homology"/>
<dbReference type="Gene3D" id="3.40.1210.10">
    <property type="entry name" value="Survival protein SurE-like phosphatase/nucleotidase"/>
    <property type="match status" value="1"/>
</dbReference>
<dbReference type="SUPFAM" id="SSF64167">
    <property type="entry name" value="SurE-like"/>
    <property type="match status" value="1"/>
</dbReference>
<dbReference type="PANTHER" id="PTHR30457">
    <property type="entry name" value="5'-NUCLEOTIDASE SURE"/>
    <property type="match status" value="1"/>
</dbReference>
<gene>
    <name evidence="6" type="ORF">P691DRAFT_768017</name>
</gene>
<dbReference type="AlphaFoldDB" id="A0A9P5WXH3"/>
<dbReference type="Pfam" id="PF01975">
    <property type="entry name" value="SurE"/>
    <property type="match status" value="1"/>
</dbReference>
<comment type="similarity">
    <text evidence="1">Belongs to the SurE nucleotidase family.</text>
</comment>
<dbReference type="GO" id="GO:0046872">
    <property type="term" value="F:metal ion binding"/>
    <property type="evidence" value="ECO:0007669"/>
    <property type="project" value="UniProtKB-KW"/>
</dbReference>
<feature type="signal peptide" evidence="4">
    <location>
        <begin position="1"/>
        <end position="22"/>
    </location>
</feature>
<evidence type="ECO:0000259" key="5">
    <source>
        <dbReference type="Pfam" id="PF01975"/>
    </source>
</evidence>
<accession>A0A9P5WXH3</accession>
<dbReference type="InterPro" id="IPR036523">
    <property type="entry name" value="SurE-like_sf"/>
</dbReference>
<feature type="domain" description="Survival protein SurE-like phosphatase/nucleotidase" evidence="5">
    <location>
        <begin position="31"/>
        <end position="244"/>
    </location>
</feature>
<evidence type="ECO:0000313" key="6">
    <source>
        <dbReference type="EMBL" id="KAF9440267.1"/>
    </source>
</evidence>
<organism evidence="6 7">
    <name type="scientific">Macrolepiota fuliginosa MF-IS2</name>
    <dbReference type="NCBI Taxonomy" id="1400762"/>
    <lineage>
        <taxon>Eukaryota</taxon>
        <taxon>Fungi</taxon>
        <taxon>Dikarya</taxon>
        <taxon>Basidiomycota</taxon>
        <taxon>Agaricomycotina</taxon>
        <taxon>Agaricomycetes</taxon>
        <taxon>Agaricomycetidae</taxon>
        <taxon>Agaricales</taxon>
        <taxon>Agaricineae</taxon>
        <taxon>Agaricaceae</taxon>
        <taxon>Macrolepiota</taxon>
    </lineage>
</organism>
<feature type="chain" id="PRO_5040216094" evidence="4">
    <location>
        <begin position="23"/>
        <end position="318"/>
    </location>
</feature>
<reference evidence="6" key="1">
    <citation type="submission" date="2020-11" db="EMBL/GenBank/DDBJ databases">
        <authorList>
            <consortium name="DOE Joint Genome Institute"/>
            <person name="Ahrendt S."/>
            <person name="Riley R."/>
            <person name="Andreopoulos W."/>
            <person name="Labutti K."/>
            <person name="Pangilinan J."/>
            <person name="Ruiz-Duenas F.J."/>
            <person name="Barrasa J.M."/>
            <person name="Sanchez-Garcia M."/>
            <person name="Camarero S."/>
            <person name="Miyauchi S."/>
            <person name="Serrano A."/>
            <person name="Linde D."/>
            <person name="Babiker R."/>
            <person name="Drula E."/>
            <person name="Ayuso-Fernandez I."/>
            <person name="Pacheco R."/>
            <person name="Padilla G."/>
            <person name="Ferreira P."/>
            <person name="Barriuso J."/>
            <person name="Kellner H."/>
            <person name="Castanera R."/>
            <person name="Alfaro M."/>
            <person name="Ramirez L."/>
            <person name="Pisabarro A.G."/>
            <person name="Kuo A."/>
            <person name="Tritt A."/>
            <person name="Lipzen A."/>
            <person name="He G."/>
            <person name="Yan M."/>
            <person name="Ng V."/>
            <person name="Cullen D."/>
            <person name="Martin F."/>
            <person name="Rosso M.-N."/>
            <person name="Henrissat B."/>
            <person name="Hibbett D."/>
            <person name="Martinez A.T."/>
            <person name="Grigoriev I.V."/>
        </authorList>
    </citation>
    <scope>NUCLEOTIDE SEQUENCE</scope>
    <source>
        <strain evidence="6">MF-IS2</strain>
    </source>
</reference>
<dbReference type="OrthoDB" id="4018688at2759"/>
<dbReference type="Proteomes" id="UP000807342">
    <property type="component" value="Unassembled WGS sequence"/>
</dbReference>
<sequence>MSFLKYFATLLLFPLFIPASPAKLVAGPANILVTNDDGWAVAQIRSEFDALAAVDGFNVILSCPASNKSGTGNTTATPTVLTDPCEFDTCPAGSPAVGFNATDPRLNYVNAFPVDAVSFGIQTLAPKFFNGQRPDFVVSGSNVGNNLGPGITGSGTCRAAAQAVMLGVPAVAFSGFTASQISYTTLETDRTSNLTLAALTYDTLTVRLVDLLLKPFTAHGAEILPPGVVININYPPTANCSSVDDFQWIFTRLAPATNATKDVETCGNRGVLTDELTAIQVPGCWITASVYNAVTVKDVDAETQRKVLHKLAPLLSCQ</sequence>
<evidence type="ECO:0000256" key="4">
    <source>
        <dbReference type="SAM" id="SignalP"/>
    </source>
</evidence>
<dbReference type="GO" id="GO:0008252">
    <property type="term" value="F:nucleotidase activity"/>
    <property type="evidence" value="ECO:0007669"/>
    <property type="project" value="InterPro"/>
</dbReference>
<comment type="caution">
    <text evidence="6">The sequence shown here is derived from an EMBL/GenBank/DDBJ whole genome shotgun (WGS) entry which is preliminary data.</text>
</comment>
<dbReference type="InterPro" id="IPR002828">
    <property type="entry name" value="SurE-like_Pase/nucleotidase"/>
</dbReference>
<name>A0A9P5WXH3_9AGAR</name>
<keyword evidence="7" id="KW-1185">Reference proteome</keyword>
<keyword evidence="2" id="KW-0479">Metal-binding</keyword>
<dbReference type="PANTHER" id="PTHR30457:SF0">
    <property type="entry name" value="PHOSPHATASE, PUTATIVE (AFU_ORTHOLOGUE AFUA_4G01070)-RELATED"/>
    <property type="match status" value="1"/>
</dbReference>